<feature type="non-terminal residue" evidence="2">
    <location>
        <position position="110"/>
    </location>
</feature>
<feature type="transmembrane region" description="Helical" evidence="1">
    <location>
        <begin position="68"/>
        <end position="85"/>
    </location>
</feature>
<organism evidence="2">
    <name type="scientific">uncultured Caudovirales phage</name>
    <dbReference type="NCBI Taxonomy" id="2100421"/>
    <lineage>
        <taxon>Viruses</taxon>
        <taxon>Duplodnaviria</taxon>
        <taxon>Heunggongvirae</taxon>
        <taxon>Uroviricota</taxon>
        <taxon>Caudoviricetes</taxon>
        <taxon>Peduoviridae</taxon>
        <taxon>Maltschvirus</taxon>
        <taxon>Maltschvirus maltsch</taxon>
    </lineage>
</organism>
<gene>
    <name evidence="2" type="ORF">UFOVP1632_1</name>
</gene>
<evidence type="ECO:0000256" key="1">
    <source>
        <dbReference type="SAM" id="Phobius"/>
    </source>
</evidence>
<protein>
    <submittedName>
        <fullName evidence="2">Uncharacterized protein</fullName>
    </submittedName>
</protein>
<accession>A0A6J5SXV0</accession>
<keyword evidence="1" id="KW-0812">Transmembrane</keyword>
<keyword evidence="1" id="KW-0472">Membrane</keyword>
<dbReference type="EMBL" id="LR797498">
    <property type="protein sequence ID" value="CAB4220323.1"/>
    <property type="molecule type" value="Genomic_DNA"/>
</dbReference>
<reference evidence="2" key="1">
    <citation type="submission" date="2020-05" db="EMBL/GenBank/DDBJ databases">
        <authorList>
            <person name="Chiriac C."/>
            <person name="Salcher M."/>
            <person name="Ghai R."/>
            <person name="Kavagutti S V."/>
        </authorList>
    </citation>
    <scope>NUCLEOTIDE SEQUENCE</scope>
</reference>
<keyword evidence="1" id="KW-1133">Transmembrane helix</keyword>
<feature type="transmembrane region" description="Helical" evidence="1">
    <location>
        <begin position="91"/>
        <end position="109"/>
    </location>
</feature>
<proteinExistence type="predicted"/>
<feature type="transmembrane region" description="Helical" evidence="1">
    <location>
        <begin position="12"/>
        <end position="31"/>
    </location>
</feature>
<feature type="transmembrane region" description="Helical" evidence="1">
    <location>
        <begin position="37"/>
        <end position="56"/>
    </location>
</feature>
<name>A0A6J5SXV0_9CAUD</name>
<evidence type="ECO:0000313" key="2">
    <source>
        <dbReference type="EMBL" id="CAB4220323.1"/>
    </source>
</evidence>
<sequence>MNFNQIGNIAHVFIGVILGYCILNITDVYTINQYGWFLGFMGGALSLVFIGGAWELFQNSLFKIQGHINDVIYTAIGGAIGGVLATFYKDLTLITTYGFIVSILAVIGYV</sequence>